<name>A0A3D9SYR6_9ACTN</name>
<feature type="region of interest" description="Disordered" evidence="2">
    <location>
        <begin position="392"/>
        <end position="419"/>
    </location>
</feature>
<comment type="caution">
    <text evidence="4">The sequence shown here is derived from an EMBL/GenBank/DDBJ whole genome shotgun (WGS) entry which is preliminary data.</text>
</comment>
<sequence>MLDPSIPVLLLRTDQNVFHHGTLGAIRSAGRAGLSVHAVLESEDVPAGRSRYLRRRLPWAPPVGHTGGLLGYLAAASSTMEGPALLIPMDDAGALFIARNATDLAPRFLFPAQMPSLLEALADKAALRDLCERVGVPHPETLLPRSSGEVDDAVDRLGLPLVAKWARPWRIPAGSGLRSTTIVRTRKRAHRLFAAARPDTLGQLLLQRYIAASDGSDRFFQGYFDGGSNCLMSGTGRKELASPPGAGLTVLGRWLPDPDIDGLARELLYSLGYCGVVDMDFRRDSVTGTCYLLDVNPRLGAQFRLFTGRNGLDLVRAMHLDLSFRRVPETPPQHGRTFLAENHFVRPSVRRGAATPLPVLRTLREAGELAWFAKDDPSPFFAAAAEGLSRALRGPAAPPTPEPPVLPRAFQHAESGSGR</sequence>
<dbReference type="GO" id="GO:0046872">
    <property type="term" value="F:metal ion binding"/>
    <property type="evidence" value="ECO:0007669"/>
    <property type="project" value="InterPro"/>
</dbReference>
<dbReference type="GO" id="GO:0005524">
    <property type="term" value="F:ATP binding"/>
    <property type="evidence" value="ECO:0007669"/>
    <property type="project" value="UniProtKB-UniRule"/>
</dbReference>
<dbReference type="RefSeq" id="WP_116023165.1">
    <property type="nucleotide sequence ID" value="NZ_QTTT01000001.1"/>
</dbReference>
<evidence type="ECO:0000259" key="3">
    <source>
        <dbReference type="PROSITE" id="PS50975"/>
    </source>
</evidence>
<dbReference type="Gene3D" id="3.30.470.20">
    <property type="entry name" value="ATP-grasp fold, B domain"/>
    <property type="match status" value="1"/>
</dbReference>
<dbReference type="Gene3D" id="3.30.1490.20">
    <property type="entry name" value="ATP-grasp fold, A domain"/>
    <property type="match status" value="1"/>
</dbReference>
<organism evidence="4 5">
    <name type="scientific">Thermomonospora umbrina</name>
    <dbReference type="NCBI Taxonomy" id="111806"/>
    <lineage>
        <taxon>Bacteria</taxon>
        <taxon>Bacillati</taxon>
        <taxon>Actinomycetota</taxon>
        <taxon>Actinomycetes</taxon>
        <taxon>Streptosporangiales</taxon>
        <taxon>Thermomonosporaceae</taxon>
        <taxon>Thermomonospora</taxon>
    </lineage>
</organism>
<dbReference type="AlphaFoldDB" id="A0A3D9SYR6"/>
<dbReference type="Proteomes" id="UP000256661">
    <property type="component" value="Unassembled WGS sequence"/>
</dbReference>
<accession>A0A3D9SYR6</accession>
<dbReference type="OrthoDB" id="5483448at2"/>
<proteinExistence type="predicted"/>
<feature type="compositionally biased region" description="Pro residues" evidence="2">
    <location>
        <begin position="396"/>
        <end position="406"/>
    </location>
</feature>
<protein>
    <submittedName>
        <fullName evidence="4">Putative ATP-grasp superfamily ATP-dependent carboligase</fullName>
    </submittedName>
</protein>
<dbReference type="InterPro" id="IPR011761">
    <property type="entry name" value="ATP-grasp"/>
</dbReference>
<evidence type="ECO:0000256" key="2">
    <source>
        <dbReference type="SAM" id="MobiDB-lite"/>
    </source>
</evidence>
<dbReference type="SUPFAM" id="SSF56059">
    <property type="entry name" value="Glutathione synthetase ATP-binding domain-like"/>
    <property type="match status" value="1"/>
</dbReference>
<dbReference type="PROSITE" id="PS50975">
    <property type="entry name" value="ATP_GRASP"/>
    <property type="match status" value="1"/>
</dbReference>
<feature type="domain" description="ATP-grasp" evidence="3">
    <location>
        <begin position="128"/>
        <end position="323"/>
    </location>
</feature>
<keyword evidence="5" id="KW-1185">Reference proteome</keyword>
<reference evidence="4 5" key="1">
    <citation type="submission" date="2018-08" db="EMBL/GenBank/DDBJ databases">
        <title>Sequencing the genomes of 1000 actinobacteria strains.</title>
        <authorList>
            <person name="Klenk H.-P."/>
        </authorList>
    </citation>
    <scope>NUCLEOTIDE SEQUENCE [LARGE SCALE GENOMIC DNA]</scope>
    <source>
        <strain evidence="4 5">DSM 43927</strain>
    </source>
</reference>
<evidence type="ECO:0000256" key="1">
    <source>
        <dbReference type="PROSITE-ProRule" id="PRU00409"/>
    </source>
</evidence>
<keyword evidence="1" id="KW-0067">ATP-binding</keyword>
<dbReference type="InterPro" id="IPR013815">
    <property type="entry name" value="ATP_grasp_subdomain_1"/>
</dbReference>
<gene>
    <name evidence="4" type="ORF">DFJ69_3188</name>
</gene>
<evidence type="ECO:0000313" key="5">
    <source>
        <dbReference type="Proteomes" id="UP000256661"/>
    </source>
</evidence>
<dbReference type="GO" id="GO:0016874">
    <property type="term" value="F:ligase activity"/>
    <property type="evidence" value="ECO:0007669"/>
    <property type="project" value="UniProtKB-KW"/>
</dbReference>
<keyword evidence="1" id="KW-0547">Nucleotide-binding</keyword>
<dbReference type="EMBL" id="QTTT01000001">
    <property type="protein sequence ID" value="REE97714.1"/>
    <property type="molecule type" value="Genomic_DNA"/>
</dbReference>
<keyword evidence="4" id="KW-0436">Ligase</keyword>
<evidence type="ECO:0000313" key="4">
    <source>
        <dbReference type="EMBL" id="REE97714.1"/>
    </source>
</evidence>